<accession>A0A8X6V5V7</accession>
<dbReference type="EMBL" id="BMAU01021220">
    <property type="protein sequence ID" value="GFY00454.1"/>
    <property type="molecule type" value="Genomic_DNA"/>
</dbReference>
<comment type="caution">
    <text evidence="1">The sequence shown here is derived from an EMBL/GenBank/DDBJ whole genome shotgun (WGS) entry which is preliminary data.</text>
</comment>
<reference evidence="1" key="1">
    <citation type="submission" date="2020-08" db="EMBL/GenBank/DDBJ databases">
        <title>Multicomponent nature underlies the extraordinary mechanical properties of spider dragline silk.</title>
        <authorList>
            <person name="Kono N."/>
            <person name="Nakamura H."/>
            <person name="Mori M."/>
            <person name="Yoshida Y."/>
            <person name="Ohtoshi R."/>
            <person name="Malay A.D."/>
            <person name="Moran D.A.P."/>
            <person name="Tomita M."/>
            <person name="Numata K."/>
            <person name="Arakawa K."/>
        </authorList>
    </citation>
    <scope>NUCLEOTIDE SEQUENCE</scope>
</reference>
<sequence>MLPPPTNTNQIEFFPRITNPSRIKKSQFVAPSLDGERNQLFLTTFFFLSYLERTAILASKNPRGLLAEIAMKDPSQL</sequence>
<gene>
    <name evidence="1" type="ORF">TNCV_1664931</name>
</gene>
<proteinExistence type="predicted"/>
<evidence type="ECO:0000313" key="2">
    <source>
        <dbReference type="Proteomes" id="UP000887159"/>
    </source>
</evidence>
<dbReference type="AlphaFoldDB" id="A0A8X6V5V7"/>
<dbReference type="Proteomes" id="UP000887159">
    <property type="component" value="Unassembled WGS sequence"/>
</dbReference>
<protein>
    <submittedName>
        <fullName evidence="1">Uncharacterized protein</fullName>
    </submittedName>
</protein>
<name>A0A8X6V5V7_TRICX</name>
<evidence type="ECO:0000313" key="1">
    <source>
        <dbReference type="EMBL" id="GFY00454.1"/>
    </source>
</evidence>
<organism evidence="1 2">
    <name type="scientific">Trichonephila clavipes</name>
    <name type="common">Golden silk orbweaver</name>
    <name type="synonym">Nephila clavipes</name>
    <dbReference type="NCBI Taxonomy" id="2585209"/>
    <lineage>
        <taxon>Eukaryota</taxon>
        <taxon>Metazoa</taxon>
        <taxon>Ecdysozoa</taxon>
        <taxon>Arthropoda</taxon>
        <taxon>Chelicerata</taxon>
        <taxon>Arachnida</taxon>
        <taxon>Araneae</taxon>
        <taxon>Araneomorphae</taxon>
        <taxon>Entelegynae</taxon>
        <taxon>Araneoidea</taxon>
        <taxon>Nephilidae</taxon>
        <taxon>Trichonephila</taxon>
    </lineage>
</organism>
<keyword evidence="2" id="KW-1185">Reference proteome</keyword>